<feature type="region of interest" description="Disordered" evidence="1">
    <location>
        <begin position="1"/>
        <end position="32"/>
    </location>
</feature>
<feature type="compositionally biased region" description="Polar residues" evidence="1">
    <location>
        <begin position="140"/>
        <end position="155"/>
    </location>
</feature>
<evidence type="ECO:0000313" key="2">
    <source>
        <dbReference type="EMBL" id="KAK3214581.1"/>
    </source>
</evidence>
<feature type="compositionally biased region" description="Low complexity" evidence="1">
    <location>
        <begin position="1"/>
        <end position="15"/>
    </location>
</feature>
<dbReference type="AlphaFoldDB" id="A0AAN6RKP2"/>
<sequence length="479" mass="52859">MSSSPLPNLNPTTPLRAGRMRSSVTPGAANRTRCSDDPADFTLVKIHTAKCSICDKRNTTDEMRRCKGCTWQICRPCQLERQQNGRSLAHGNLLTGTPGGSTVRRQKLFPLSSLARVKDADVEAALAKIKAEERNELKTNKATANQSDEVITPPSSGERKNPGRKTKVYTSYAELEEDLEEEEAEVPNAQSPVSTKLGKRKFPETSPVVHKLFEAKRARMEQPAHMQAATPLLKPKPSGQDNLPIGYNAFAGFNQGRDIGQSKHSKIMETMFGNQKLGQSVLTPNLHNYTPAPESPPTKFSSSPPKFPSSPPKFSSSPSFFVRNGGQVPRKSGEEFMESVRPQVRKNLNERFGWQLEDPGATPTPSAEQQLPRTTTVEYTLRKLVDDESSNLHHNLVLDQDQQAELLSVMMGAARKFGNEKYNAMVPAFKALAKPGLDFAIAHLNDSDKLVVVAAIQRQAAKKLQEFEEEIGSLSTGRR</sequence>
<dbReference type="Proteomes" id="UP001280581">
    <property type="component" value="Unassembled WGS sequence"/>
</dbReference>
<dbReference type="EMBL" id="WVTA01000003">
    <property type="protein sequence ID" value="KAK3214581.1"/>
    <property type="molecule type" value="Genomic_DNA"/>
</dbReference>
<name>A0AAN6RKP2_9PLEO</name>
<reference evidence="2 3" key="1">
    <citation type="submission" date="2021-02" db="EMBL/GenBank/DDBJ databases">
        <title>Genome assembly of Pseudopithomyces chartarum.</title>
        <authorList>
            <person name="Jauregui R."/>
            <person name="Singh J."/>
            <person name="Voisey C."/>
        </authorList>
    </citation>
    <scope>NUCLEOTIDE SEQUENCE [LARGE SCALE GENOMIC DNA]</scope>
    <source>
        <strain evidence="2 3">AGR01</strain>
    </source>
</reference>
<organism evidence="2 3">
    <name type="scientific">Pseudopithomyces chartarum</name>
    <dbReference type="NCBI Taxonomy" id="1892770"/>
    <lineage>
        <taxon>Eukaryota</taxon>
        <taxon>Fungi</taxon>
        <taxon>Dikarya</taxon>
        <taxon>Ascomycota</taxon>
        <taxon>Pezizomycotina</taxon>
        <taxon>Dothideomycetes</taxon>
        <taxon>Pleosporomycetidae</taxon>
        <taxon>Pleosporales</taxon>
        <taxon>Massarineae</taxon>
        <taxon>Didymosphaeriaceae</taxon>
        <taxon>Pseudopithomyces</taxon>
    </lineage>
</organism>
<gene>
    <name evidence="2" type="ORF">GRF29_19g669515</name>
</gene>
<keyword evidence="3" id="KW-1185">Reference proteome</keyword>
<feature type="region of interest" description="Disordered" evidence="1">
    <location>
        <begin position="282"/>
        <end position="318"/>
    </location>
</feature>
<comment type="caution">
    <text evidence="2">The sequence shown here is derived from an EMBL/GenBank/DDBJ whole genome shotgun (WGS) entry which is preliminary data.</text>
</comment>
<protein>
    <submittedName>
        <fullName evidence="2">Uncharacterized protein</fullName>
    </submittedName>
</protein>
<feature type="region of interest" description="Disordered" evidence="1">
    <location>
        <begin position="137"/>
        <end position="202"/>
    </location>
</feature>
<feature type="compositionally biased region" description="Acidic residues" evidence="1">
    <location>
        <begin position="174"/>
        <end position="185"/>
    </location>
</feature>
<proteinExistence type="predicted"/>
<evidence type="ECO:0000313" key="3">
    <source>
        <dbReference type="Proteomes" id="UP001280581"/>
    </source>
</evidence>
<accession>A0AAN6RKP2</accession>
<evidence type="ECO:0000256" key="1">
    <source>
        <dbReference type="SAM" id="MobiDB-lite"/>
    </source>
</evidence>